<dbReference type="InParanoid" id="A0A371RJ46"/>
<dbReference type="EMBL" id="QUQO01000001">
    <property type="protein sequence ID" value="RFB05470.1"/>
    <property type="molecule type" value="Genomic_DNA"/>
</dbReference>
<feature type="chain" id="PRO_5016721284" description="Ammonium transporter" evidence="2">
    <location>
        <begin position="23"/>
        <end position="126"/>
    </location>
</feature>
<feature type="transmembrane region" description="Helical" evidence="1">
    <location>
        <begin position="101"/>
        <end position="121"/>
    </location>
</feature>
<keyword evidence="4" id="KW-1185">Reference proteome</keyword>
<dbReference type="OrthoDB" id="7571917at2"/>
<dbReference type="AlphaFoldDB" id="A0A371RJ46"/>
<comment type="caution">
    <text evidence="3">The sequence shown here is derived from an EMBL/GenBank/DDBJ whole genome shotgun (WGS) entry which is preliminary data.</text>
</comment>
<evidence type="ECO:0000313" key="4">
    <source>
        <dbReference type="Proteomes" id="UP000264589"/>
    </source>
</evidence>
<keyword evidence="2" id="KW-0732">Signal</keyword>
<proteinExistence type="predicted"/>
<organism evidence="3 4">
    <name type="scientific">Parvularcula marina</name>
    <dbReference type="NCBI Taxonomy" id="2292771"/>
    <lineage>
        <taxon>Bacteria</taxon>
        <taxon>Pseudomonadati</taxon>
        <taxon>Pseudomonadota</taxon>
        <taxon>Alphaproteobacteria</taxon>
        <taxon>Parvularculales</taxon>
        <taxon>Parvularculaceae</taxon>
        <taxon>Parvularcula</taxon>
    </lineage>
</organism>
<evidence type="ECO:0000256" key="2">
    <source>
        <dbReference type="SAM" id="SignalP"/>
    </source>
</evidence>
<name>A0A371RJ46_9PROT</name>
<protein>
    <recommendedName>
        <fullName evidence="5">Ammonium transporter</fullName>
    </recommendedName>
</protein>
<evidence type="ECO:0000313" key="3">
    <source>
        <dbReference type="EMBL" id="RFB05470.1"/>
    </source>
</evidence>
<keyword evidence="1" id="KW-1133">Transmembrane helix</keyword>
<evidence type="ECO:0000256" key="1">
    <source>
        <dbReference type="SAM" id="Phobius"/>
    </source>
</evidence>
<accession>A0A371RJ46</accession>
<gene>
    <name evidence="3" type="ORF">DX908_09490</name>
</gene>
<evidence type="ECO:0008006" key="5">
    <source>
        <dbReference type="Google" id="ProtNLM"/>
    </source>
</evidence>
<feature type="signal peptide" evidence="2">
    <location>
        <begin position="1"/>
        <end position="22"/>
    </location>
</feature>
<feature type="transmembrane region" description="Helical" evidence="1">
    <location>
        <begin position="36"/>
        <end position="54"/>
    </location>
</feature>
<keyword evidence="1" id="KW-0472">Membrane</keyword>
<sequence>MKQVTTSLIFAVMMIGSALAMAYADQLGLKEPADERIYGVMIGFMLAWFGNIMPKQGPETNCAQCSPSKGQNMRRFAGWVFVIAGLAHGAVWLAAPLEVANYIAMGIVAGALVLVIGRATVTRAWV</sequence>
<keyword evidence="1" id="KW-0812">Transmembrane</keyword>
<dbReference type="RefSeq" id="WP_116392103.1">
    <property type="nucleotide sequence ID" value="NZ_CAXQPM010000011.1"/>
</dbReference>
<reference evidence="3 4" key="1">
    <citation type="submission" date="2018-08" db="EMBL/GenBank/DDBJ databases">
        <title>Parvularcula sp. SM1705, isolated from surface water of the South Sea China.</title>
        <authorList>
            <person name="Sun L."/>
        </authorList>
    </citation>
    <scope>NUCLEOTIDE SEQUENCE [LARGE SCALE GENOMIC DNA]</scope>
    <source>
        <strain evidence="3 4">SM1705</strain>
    </source>
</reference>
<dbReference type="Proteomes" id="UP000264589">
    <property type="component" value="Unassembled WGS sequence"/>
</dbReference>
<feature type="transmembrane region" description="Helical" evidence="1">
    <location>
        <begin position="75"/>
        <end position="95"/>
    </location>
</feature>